<dbReference type="Pfam" id="PF07911">
    <property type="entry name" value="DUF1677"/>
    <property type="match status" value="1"/>
</dbReference>
<sequence length="143" mass="14362">MDSAAAGTTEGGGTDAVTTTATCACCGMDEECTPRYVARVAAQFGGAWVCGLCAEAIKDEAVRRGVGLEAARRAHAEFVVSAARAGAGSGPAVQVVRALLQLLKKVIAAAPAGAAAVLPPATTAPHEMHVGNNHDLISFESCI</sequence>
<dbReference type="AlphaFoldDB" id="A0A811N7U3"/>
<evidence type="ECO:0000313" key="1">
    <source>
        <dbReference type="EMBL" id="CAD6219452.1"/>
    </source>
</evidence>
<dbReference type="InterPro" id="IPR012876">
    <property type="entry name" value="DUF1677_pln"/>
</dbReference>
<gene>
    <name evidence="1" type="ORF">NCGR_LOCUS13090</name>
</gene>
<reference evidence="1" key="1">
    <citation type="submission" date="2020-10" db="EMBL/GenBank/DDBJ databases">
        <authorList>
            <person name="Han B."/>
            <person name="Lu T."/>
            <person name="Zhao Q."/>
            <person name="Huang X."/>
            <person name="Zhao Y."/>
        </authorList>
    </citation>
    <scope>NUCLEOTIDE SEQUENCE</scope>
</reference>
<evidence type="ECO:0000313" key="2">
    <source>
        <dbReference type="Proteomes" id="UP000604825"/>
    </source>
</evidence>
<evidence type="ECO:0008006" key="3">
    <source>
        <dbReference type="Google" id="ProtNLM"/>
    </source>
</evidence>
<name>A0A811N7U3_9POAL</name>
<dbReference type="OrthoDB" id="1531514at2759"/>
<organism evidence="1 2">
    <name type="scientific">Miscanthus lutarioriparius</name>
    <dbReference type="NCBI Taxonomy" id="422564"/>
    <lineage>
        <taxon>Eukaryota</taxon>
        <taxon>Viridiplantae</taxon>
        <taxon>Streptophyta</taxon>
        <taxon>Embryophyta</taxon>
        <taxon>Tracheophyta</taxon>
        <taxon>Spermatophyta</taxon>
        <taxon>Magnoliopsida</taxon>
        <taxon>Liliopsida</taxon>
        <taxon>Poales</taxon>
        <taxon>Poaceae</taxon>
        <taxon>PACMAD clade</taxon>
        <taxon>Panicoideae</taxon>
        <taxon>Andropogonodae</taxon>
        <taxon>Andropogoneae</taxon>
        <taxon>Saccharinae</taxon>
        <taxon>Miscanthus</taxon>
    </lineage>
</organism>
<accession>A0A811N7U3</accession>
<dbReference type="PANTHER" id="PTHR33108">
    <property type="entry name" value="OS01G0745000 PROTEIN"/>
    <property type="match status" value="1"/>
</dbReference>
<protein>
    <recommendedName>
        <fullName evidence="3">DUF1677 family protein</fullName>
    </recommendedName>
</protein>
<dbReference type="PANTHER" id="PTHR33108:SF42">
    <property type="entry name" value="(WILD MALAYSIAN BANANA) HYPOTHETICAL PROTEIN"/>
    <property type="match status" value="1"/>
</dbReference>
<proteinExistence type="predicted"/>
<comment type="caution">
    <text evidence="1">The sequence shown here is derived from an EMBL/GenBank/DDBJ whole genome shotgun (WGS) entry which is preliminary data.</text>
</comment>
<keyword evidence="2" id="KW-1185">Reference proteome</keyword>
<dbReference type="Proteomes" id="UP000604825">
    <property type="component" value="Unassembled WGS sequence"/>
</dbReference>
<dbReference type="EMBL" id="CAJGYO010000003">
    <property type="protein sequence ID" value="CAD6219452.1"/>
    <property type="molecule type" value="Genomic_DNA"/>
</dbReference>